<organism evidence="2 3">
    <name type="scientific">Pseudonocardia cypriaca</name>
    <dbReference type="NCBI Taxonomy" id="882449"/>
    <lineage>
        <taxon>Bacteria</taxon>
        <taxon>Bacillati</taxon>
        <taxon>Actinomycetota</taxon>
        <taxon>Actinomycetes</taxon>
        <taxon>Pseudonocardiales</taxon>
        <taxon>Pseudonocardiaceae</taxon>
        <taxon>Pseudonocardia</taxon>
    </lineage>
</organism>
<gene>
    <name evidence="2" type="ORF">FB388_1184</name>
</gene>
<accession>A0A543GCN0</accession>
<sequence length="44" mass="4616">MLVALLGALGTIVLGDANDLLLLAAAFLLTSIPFYALARWARVS</sequence>
<dbReference type="Proteomes" id="UP000319818">
    <property type="component" value="Unassembled WGS sequence"/>
</dbReference>
<dbReference type="AlphaFoldDB" id="A0A543GCN0"/>
<keyword evidence="1" id="KW-1133">Transmembrane helix</keyword>
<keyword evidence="3" id="KW-1185">Reference proteome</keyword>
<keyword evidence="1" id="KW-0472">Membrane</keyword>
<proteinExistence type="predicted"/>
<reference evidence="2 3" key="1">
    <citation type="submission" date="2019-06" db="EMBL/GenBank/DDBJ databases">
        <title>Sequencing the genomes of 1000 actinobacteria strains.</title>
        <authorList>
            <person name="Klenk H.-P."/>
        </authorList>
    </citation>
    <scope>NUCLEOTIDE SEQUENCE [LARGE SCALE GENOMIC DNA]</scope>
    <source>
        <strain evidence="2 3">DSM 45511</strain>
    </source>
</reference>
<comment type="caution">
    <text evidence="2">The sequence shown here is derived from an EMBL/GenBank/DDBJ whole genome shotgun (WGS) entry which is preliminary data.</text>
</comment>
<protein>
    <submittedName>
        <fullName evidence="2">Uncharacterized protein</fullName>
    </submittedName>
</protein>
<evidence type="ECO:0000313" key="2">
    <source>
        <dbReference type="EMBL" id="TQM43832.1"/>
    </source>
</evidence>
<keyword evidence="1" id="KW-0812">Transmembrane</keyword>
<evidence type="ECO:0000256" key="1">
    <source>
        <dbReference type="SAM" id="Phobius"/>
    </source>
</evidence>
<dbReference type="EMBL" id="VFPH01000001">
    <property type="protein sequence ID" value="TQM43832.1"/>
    <property type="molecule type" value="Genomic_DNA"/>
</dbReference>
<feature type="transmembrane region" description="Helical" evidence="1">
    <location>
        <begin position="20"/>
        <end position="38"/>
    </location>
</feature>
<name>A0A543GCN0_9PSEU</name>
<dbReference type="RefSeq" id="WP_281290380.1">
    <property type="nucleotide sequence ID" value="NZ_VFPH01000001.1"/>
</dbReference>
<evidence type="ECO:0000313" key="3">
    <source>
        <dbReference type="Proteomes" id="UP000319818"/>
    </source>
</evidence>